<accession>A0ABY4AK01</accession>
<organism evidence="3 4">
    <name type="scientific">Orrella daihaiensis</name>
    <dbReference type="NCBI Taxonomy" id="2782176"/>
    <lineage>
        <taxon>Bacteria</taxon>
        <taxon>Pseudomonadati</taxon>
        <taxon>Pseudomonadota</taxon>
        <taxon>Betaproteobacteria</taxon>
        <taxon>Burkholderiales</taxon>
        <taxon>Alcaligenaceae</taxon>
        <taxon>Orrella</taxon>
    </lineage>
</organism>
<keyword evidence="2" id="KW-0963">Cytoplasm</keyword>
<comment type="catalytic activity">
    <reaction evidence="2">
        <text>glycyl-tRNA(Ala) + H2O = tRNA(Ala) + glycine + H(+)</text>
        <dbReference type="Rhea" id="RHEA:53744"/>
        <dbReference type="Rhea" id="RHEA-COMP:9657"/>
        <dbReference type="Rhea" id="RHEA-COMP:13640"/>
        <dbReference type="ChEBI" id="CHEBI:15377"/>
        <dbReference type="ChEBI" id="CHEBI:15378"/>
        <dbReference type="ChEBI" id="CHEBI:57305"/>
        <dbReference type="ChEBI" id="CHEBI:78442"/>
        <dbReference type="ChEBI" id="CHEBI:78522"/>
    </reaction>
</comment>
<keyword evidence="2" id="KW-0820">tRNA-binding</keyword>
<dbReference type="Proteomes" id="UP000831607">
    <property type="component" value="Chromosome"/>
</dbReference>
<keyword evidence="4" id="KW-1185">Reference proteome</keyword>
<dbReference type="PANTHER" id="PTHR10472">
    <property type="entry name" value="D-TYROSYL-TRNA TYR DEACYLASE"/>
    <property type="match status" value="1"/>
</dbReference>
<evidence type="ECO:0000313" key="3">
    <source>
        <dbReference type="EMBL" id="UOD49435.1"/>
    </source>
</evidence>
<dbReference type="SUPFAM" id="SSF69500">
    <property type="entry name" value="DTD-like"/>
    <property type="match status" value="1"/>
</dbReference>
<dbReference type="RefSeq" id="WP_243477596.1">
    <property type="nucleotide sequence ID" value="NZ_CP063982.1"/>
</dbReference>
<dbReference type="HAMAP" id="MF_00518">
    <property type="entry name" value="Deacylase_Dtd"/>
    <property type="match status" value="1"/>
</dbReference>
<dbReference type="EC" id="3.1.1.96" evidence="2"/>
<name>A0ABY4AK01_9BURK</name>
<dbReference type="Pfam" id="PF02580">
    <property type="entry name" value="Tyr_Deacylase"/>
    <property type="match status" value="1"/>
</dbReference>
<proteinExistence type="inferred from homology"/>
<evidence type="ECO:0000256" key="1">
    <source>
        <dbReference type="ARBA" id="ARBA00009673"/>
    </source>
</evidence>
<dbReference type="InterPro" id="IPR023509">
    <property type="entry name" value="DTD-like_sf"/>
</dbReference>
<dbReference type="NCBIfam" id="TIGR00256">
    <property type="entry name" value="D-aminoacyl-tRNA deacylase"/>
    <property type="match status" value="1"/>
</dbReference>
<gene>
    <name evidence="2" type="primary">dtd</name>
    <name evidence="3" type="ORF">DHf2319_08045</name>
</gene>
<feature type="short sequence motif" description="Gly-cisPro motif, important for rejection of L-amino acids" evidence="2">
    <location>
        <begin position="137"/>
        <end position="138"/>
    </location>
</feature>
<dbReference type="GO" id="GO:0051499">
    <property type="term" value="F:D-aminoacyl-tRNA deacylase activity"/>
    <property type="evidence" value="ECO:0007669"/>
    <property type="project" value="UniProtKB-EC"/>
</dbReference>
<comment type="subcellular location">
    <subcellularLocation>
        <location evidence="2">Cytoplasm</location>
    </subcellularLocation>
</comment>
<comment type="catalytic activity">
    <reaction evidence="2">
        <text>a D-aminoacyl-tRNA + H2O = a tRNA + a D-alpha-amino acid + H(+)</text>
        <dbReference type="Rhea" id="RHEA:13953"/>
        <dbReference type="Rhea" id="RHEA-COMP:10123"/>
        <dbReference type="Rhea" id="RHEA-COMP:10124"/>
        <dbReference type="ChEBI" id="CHEBI:15377"/>
        <dbReference type="ChEBI" id="CHEBI:15378"/>
        <dbReference type="ChEBI" id="CHEBI:59871"/>
        <dbReference type="ChEBI" id="CHEBI:78442"/>
        <dbReference type="ChEBI" id="CHEBI:79333"/>
        <dbReference type="EC" id="3.1.1.96"/>
    </reaction>
</comment>
<evidence type="ECO:0000256" key="2">
    <source>
        <dbReference type="HAMAP-Rule" id="MF_00518"/>
    </source>
</evidence>
<dbReference type="InterPro" id="IPR003732">
    <property type="entry name" value="Daa-tRNA_deacyls_DTD"/>
</dbReference>
<protein>
    <recommendedName>
        <fullName evidence="2">D-aminoacyl-tRNA deacylase</fullName>
        <shortName evidence="2">DTD</shortName>
        <ecNumber evidence="2">3.1.1.96</ecNumber>
    </recommendedName>
    <alternativeName>
        <fullName evidence="2">Gly-tRNA(Ala) deacylase</fullName>
        <ecNumber evidence="2">3.1.1.-</ecNumber>
    </alternativeName>
</protein>
<sequence>MKVLLQRVQSASVAVADEVVGQIGPGLLLLVCAEHDDDEVTSQRLIDKVTKLRIFSDDQGKMNRSVLDVGGDLLIVSQFTLVADTSKGNRPSYSGAAEPAIAKRLYDCLIEQARATGLVVQSGRFGADMKVSLINDGPVTIPLSMESSQ</sequence>
<keyword evidence="2 3" id="KW-0378">Hydrolase</keyword>
<comment type="similarity">
    <text evidence="1 2">Belongs to the DTD family.</text>
</comment>
<comment type="function">
    <text evidence="2">An aminoacyl-tRNA editing enzyme that deacylates mischarged D-aminoacyl-tRNAs. Also deacylates mischarged glycyl-tRNA(Ala), protecting cells against glycine mischarging by AlaRS. Acts via tRNA-based rather than protein-based catalysis; rejects L-amino acids rather than detecting D-amino acids in the active site. By recycling D-aminoacyl-tRNA to D-amino acids and free tRNA molecules, this enzyme counteracts the toxicity associated with the formation of D-aminoacyl-tRNA entities in vivo and helps enforce protein L-homochirality.</text>
</comment>
<dbReference type="EMBL" id="CP063982">
    <property type="protein sequence ID" value="UOD49435.1"/>
    <property type="molecule type" value="Genomic_DNA"/>
</dbReference>
<dbReference type="Gene3D" id="3.50.80.10">
    <property type="entry name" value="D-tyrosyl-tRNA(Tyr) deacylase"/>
    <property type="match status" value="1"/>
</dbReference>
<comment type="subunit">
    <text evidence="2">Homodimer.</text>
</comment>
<keyword evidence="2" id="KW-0694">RNA-binding</keyword>
<dbReference type="PANTHER" id="PTHR10472:SF5">
    <property type="entry name" value="D-AMINOACYL-TRNA DEACYLASE 1"/>
    <property type="match status" value="1"/>
</dbReference>
<evidence type="ECO:0000313" key="4">
    <source>
        <dbReference type="Proteomes" id="UP000831607"/>
    </source>
</evidence>
<comment type="domain">
    <text evidence="2">A Gly-cisPro motif from one monomer fits into the active site of the other monomer to allow specific chiral rejection of L-amino acids.</text>
</comment>
<dbReference type="EC" id="3.1.1.-" evidence="2"/>
<reference evidence="3 4" key="1">
    <citation type="submission" date="2020-11" db="EMBL/GenBank/DDBJ databases">
        <title>Algicoccus daihaiensis sp.nov., isolated from Daihai Lake in Inner Mongolia.</title>
        <authorList>
            <person name="Kai J."/>
        </authorList>
    </citation>
    <scope>NUCLEOTIDE SEQUENCE [LARGE SCALE GENOMIC DNA]</scope>
    <source>
        <strain evidence="4">f23</strain>
    </source>
</reference>